<dbReference type="InterPro" id="IPR036869">
    <property type="entry name" value="J_dom_sf"/>
</dbReference>
<dbReference type="GO" id="GO:0051087">
    <property type="term" value="F:protein-folding chaperone binding"/>
    <property type="evidence" value="ECO:0007669"/>
    <property type="project" value="TreeGrafter"/>
</dbReference>
<dbReference type="GO" id="GO:0044183">
    <property type="term" value="F:protein folding chaperone"/>
    <property type="evidence" value="ECO:0007669"/>
    <property type="project" value="TreeGrafter"/>
</dbReference>
<dbReference type="PROSITE" id="PS50076">
    <property type="entry name" value="DNAJ_2"/>
    <property type="match status" value="1"/>
</dbReference>
<evidence type="ECO:0000313" key="4">
    <source>
        <dbReference type="EMBL" id="QHT77135.1"/>
    </source>
</evidence>
<evidence type="ECO:0000256" key="2">
    <source>
        <dbReference type="SAM" id="Phobius"/>
    </source>
</evidence>
<dbReference type="PROSITE" id="PS00636">
    <property type="entry name" value="DNAJ_1"/>
    <property type="match status" value="1"/>
</dbReference>
<accession>A0A6C0HAK3</accession>
<evidence type="ECO:0000256" key="1">
    <source>
        <dbReference type="SAM" id="MobiDB-lite"/>
    </source>
</evidence>
<protein>
    <recommendedName>
        <fullName evidence="3">J domain-containing protein</fullName>
    </recommendedName>
</protein>
<dbReference type="GO" id="GO:0051082">
    <property type="term" value="F:unfolded protein binding"/>
    <property type="evidence" value="ECO:0007669"/>
    <property type="project" value="TreeGrafter"/>
</dbReference>
<dbReference type="Gene3D" id="1.10.287.110">
    <property type="entry name" value="DnaJ domain"/>
    <property type="match status" value="1"/>
</dbReference>
<dbReference type="EMBL" id="MN739916">
    <property type="protein sequence ID" value="QHT77135.1"/>
    <property type="molecule type" value="Genomic_DNA"/>
</dbReference>
<dbReference type="InterPro" id="IPR018253">
    <property type="entry name" value="DnaJ_domain_CS"/>
</dbReference>
<dbReference type="Pfam" id="PF00226">
    <property type="entry name" value="DnaJ"/>
    <property type="match status" value="1"/>
</dbReference>
<dbReference type="SMART" id="SM00271">
    <property type="entry name" value="DnaJ"/>
    <property type="match status" value="1"/>
</dbReference>
<feature type="domain" description="J" evidence="3">
    <location>
        <begin position="594"/>
        <end position="660"/>
    </location>
</feature>
<keyword evidence="2" id="KW-0472">Membrane</keyword>
<dbReference type="PANTHER" id="PTHR43948:SF10">
    <property type="entry name" value="MRJ, ISOFORM E"/>
    <property type="match status" value="1"/>
</dbReference>
<proteinExistence type="predicted"/>
<dbReference type="SUPFAM" id="SSF46565">
    <property type="entry name" value="Chaperone J-domain"/>
    <property type="match status" value="1"/>
</dbReference>
<dbReference type="GO" id="GO:0005737">
    <property type="term" value="C:cytoplasm"/>
    <property type="evidence" value="ECO:0007669"/>
    <property type="project" value="TreeGrafter"/>
</dbReference>
<feature type="region of interest" description="Disordered" evidence="1">
    <location>
        <begin position="525"/>
        <end position="591"/>
    </location>
</feature>
<dbReference type="CDD" id="cd06257">
    <property type="entry name" value="DnaJ"/>
    <property type="match status" value="1"/>
</dbReference>
<dbReference type="PRINTS" id="PR00625">
    <property type="entry name" value="JDOMAIN"/>
</dbReference>
<dbReference type="InterPro" id="IPR001623">
    <property type="entry name" value="DnaJ_domain"/>
</dbReference>
<name>A0A6C0HAK3_9ZZZZ</name>
<feature type="compositionally biased region" description="Basic and acidic residues" evidence="1">
    <location>
        <begin position="570"/>
        <end position="580"/>
    </location>
</feature>
<sequence>MDRSSINNEELTMYMEDRVLEAIKKIPFEEQYFLIIVLFLKFVFCYGVENTTFVIIFILNFLKLNTGSESNYYYHLIIDSLKWLNENLELLVDKYINTRPDVTEIQRYKAFEDYLLLLEAKLYVLLANLTCCHGNVTGKQYIKFVDGDTERKYVLDENKLKELFSGDIPLEIMDELMKKYECDNTEDCINKMINDINSIPEINKALKIIVHKQDLETERRIGQRVKIKNEIEYYLPGNPEPIDLSGRMVYLFNESKHYNCIVRVNGKWYIGYYNPEYNIDPVTREYRFPNLQQYVYYTGGNNPIREIVFPDDQVKDNVKPMKCYRVNIRESEFPIVLPEDAFDLNNIETYIENPEFKNAFEGIKQVIQNIFTNQDENDKYLENYLNGVAEKEYRTKERFFEMLRYIFGTQENEYEEDNQDEETIYPYALDIVAPPILRGCHVGIRYIRDSVIYFTGRLIDNTPAFRDWLLRIWNNMIDRLNELLRRINPPLRDEIPANETRIAVIPENQIDIIPHVTQEQIDLIIRQRPTRPRAPSNPRGRRPNTPQLGERDAEEQQARREEAQDFVDDMNERGAQRDNEGLYNRSNSRNQPNQLYNELQIEPNATQEQIKTAYRELARRWHPDKNPGNVGPATERFQQISLAYSVLSDPVKRNDYDRYGTIGGKTIKHRKGRRKGTKYIKTNKKYRKKIPRKTIKKYKKKIMEKRKKQGRKTRRIN</sequence>
<organism evidence="4">
    <name type="scientific">viral metagenome</name>
    <dbReference type="NCBI Taxonomy" id="1070528"/>
    <lineage>
        <taxon>unclassified sequences</taxon>
        <taxon>metagenomes</taxon>
        <taxon>organismal metagenomes</taxon>
    </lineage>
</organism>
<dbReference type="AlphaFoldDB" id="A0A6C0HAK3"/>
<keyword evidence="2" id="KW-0812">Transmembrane</keyword>
<reference evidence="4" key="1">
    <citation type="journal article" date="2020" name="Nature">
        <title>Giant virus diversity and host interactions through global metagenomics.</title>
        <authorList>
            <person name="Schulz F."/>
            <person name="Roux S."/>
            <person name="Paez-Espino D."/>
            <person name="Jungbluth S."/>
            <person name="Walsh D.A."/>
            <person name="Denef V.J."/>
            <person name="McMahon K.D."/>
            <person name="Konstantinidis K.T."/>
            <person name="Eloe-Fadrosh E.A."/>
            <person name="Kyrpides N.C."/>
            <person name="Woyke T."/>
        </authorList>
    </citation>
    <scope>NUCLEOTIDE SEQUENCE</scope>
    <source>
        <strain evidence="4">GVMAG-M-3300023179-86</strain>
    </source>
</reference>
<feature type="transmembrane region" description="Helical" evidence="2">
    <location>
        <begin position="32"/>
        <end position="62"/>
    </location>
</feature>
<keyword evidence="2" id="KW-1133">Transmembrane helix</keyword>
<evidence type="ECO:0000259" key="3">
    <source>
        <dbReference type="PROSITE" id="PS50076"/>
    </source>
</evidence>
<feature type="compositionally biased region" description="Basic and acidic residues" evidence="1">
    <location>
        <begin position="549"/>
        <end position="563"/>
    </location>
</feature>
<dbReference type="PANTHER" id="PTHR43948">
    <property type="entry name" value="DNAJ HOMOLOG SUBFAMILY B"/>
    <property type="match status" value="1"/>
</dbReference>